<organism evidence="1 2">
    <name type="scientific">Christiangramia sabulilitoris</name>
    <dbReference type="NCBI Taxonomy" id="2583991"/>
    <lineage>
        <taxon>Bacteria</taxon>
        <taxon>Pseudomonadati</taxon>
        <taxon>Bacteroidota</taxon>
        <taxon>Flavobacteriia</taxon>
        <taxon>Flavobacteriales</taxon>
        <taxon>Flavobacteriaceae</taxon>
        <taxon>Christiangramia</taxon>
    </lineage>
</organism>
<dbReference type="RefSeq" id="WP_143409714.1">
    <property type="nucleotide sequence ID" value="NZ_VHSF01000001.1"/>
</dbReference>
<comment type="caution">
    <text evidence="1">The sequence shown here is derived from an EMBL/GenBank/DDBJ whole genome shotgun (WGS) entry which is preliminary data.</text>
</comment>
<evidence type="ECO:0000313" key="1">
    <source>
        <dbReference type="EMBL" id="TRO66935.1"/>
    </source>
</evidence>
<proteinExistence type="predicted"/>
<reference evidence="1 2" key="1">
    <citation type="submission" date="2019-06" db="EMBL/GenBank/DDBJ databases">
        <title>Gramella sabulilitoris sp. nov., isolated from a marine sand.</title>
        <authorList>
            <person name="Yoon J.-H."/>
        </authorList>
    </citation>
    <scope>NUCLEOTIDE SEQUENCE [LARGE SCALE GENOMIC DNA]</scope>
    <source>
        <strain evidence="1 2">HSMS-1</strain>
    </source>
</reference>
<dbReference type="AlphaFoldDB" id="A0A550I7J0"/>
<dbReference type="EMBL" id="VHSF01000001">
    <property type="protein sequence ID" value="TRO66935.1"/>
    <property type="molecule type" value="Genomic_DNA"/>
</dbReference>
<keyword evidence="2" id="KW-1185">Reference proteome</keyword>
<accession>A0A550I7J0</accession>
<gene>
    <name evidence="1" type="ORF">FGM01_03330</name>
</gene>
<name>A0A550I7J0_9FLAO</name>
<protein>
    <submittedName>
        <fullName evidence="1">Uncharacterized protein</fullName>
    </submittedName>
</protein>
<evidence type="ECO:0000313" key="2">
    <source>
        <dbReference type="Proteomes" id="UP000315131"/>
    </source>
</evidence>
<dbReference type="OrthoDB" id="982873at2"/>
<dbReference type="Proteomes" id="UP000315131">
    <property type="component" value="Unassembled WGS sequence"/>
</dbReference>
<sequence>MKLDLINRNLYTDSGNFIKKLHCPLKVSYTQLEQVSGDKMNCRECRKDILETANLEDRDLLEIVKNDPDKCISIDLNQSNLIII</sequence>